<feature type="region of interest" description="Disordered" evidence="1">
    <location>
        <begin position="34"/>
        <end position="65"/>
    </location>
</feature>
<gene>
    <name evidence="3" type="ORF">MBM_00565</name>
</gene>
<dbReference type="InterPro" id="IPR038445">
    <property type="entry name" value="NCDase_C_sf"/>
</dbReference>
<proteinExistence type="predicted"/>
<keyword evidence="4" id="KW-1185">Reference proteome</keyword>
<dbReference type="AlphaFoldDB" id="K1X8R2"/>
<protein>
    <submittedName>
        <fullName evidence="3">Neutral/alkaline nonlysosomal ceramidase</fullName>
    </submittedName>
</protein>
<evidence type="ECO:0000256" key="1">
    <source>
        <dbReference type="SAM" id="MobiDB-lite"/>
    </source>
</evidence>
<accession>K1X8R2</accession>
<dbReference type="EMBL" id="JH921428">
    <property type="protein sequence ID" value="EKD21452.1"/>
    <property type="molecule type" value="Genomic_DNA"/>
</dbReference>
<evidence type="ECO:0000313" key="3">
    <source>
        <dbReference type="EMBL" id="EKD21452.1"/>
    </source>
</evidence>
<dbReference type="KEGG" id="mbe:MBM_00565"/>
<feature type="domain" description="Neutral/alkaline non-lysosomal ceramidase C-terminal" evidence="2">
    <location>
        <begin position="69"/>
        <end position="134"/>
    </location>
</feature>
<dbReference type="Proteomes" id="UP000006753">
    <property type="component" value="Unassembled WGS sequence"/>
</dbReference>
<dbReference type="STRING" id="1072389.K1X8R2"/>
<reference evidence="3 4" key="1">
    <citation type="journal article" date="2012" name="BMC Genomics">
        <title>Sequencing the genome of Marssonina brunnea reveals fungus-poplar co-evolution.</title>
        <authorList>
            <person name="Zhu S."/>
            <person name="Cao Y.-Z."/>
            <person name="Jiang C."/>
            <person name="Tan B.-Y."/>
            <person name="Wang Z."/>
            <person name="Feng S."/>
            <person name="Zhang L."/>
            <person name="Su X.-H."/>
            <person name="Brejova B."/>
            <person name="Vinar T."/>
            <person name="Xu M."/>
            <person name="Wang M.-X."/>
            <person name="Zhang S.-G."/>
            <person name="Huang M.-R."/>
            <person name="Wu R."/>
            <person name="Zhou Y."/>
        </authorList>
    </citation>
    <scope>NUCLEOTIDE SEQUENCE [LARGE SCALE GENOMIC DNA]</scope>
    <source>
        <strain evidence="3 4">MB_m1</strain>
    </source>
</reference>
<dbReference type="Gene3D" id="2.60.40.2300">
    <property type="entry name" value="Neutral/alkaline non-lysosomal ceramidase, C-terminal domain"/>
    <property type="match status" value="1"/>
</dbReference>
<evidence type="ECO:0000313" key="4">
    <source>
        <dbReference type="Proteomes" id="UP000006753"/>
    </source>
</evidence>
<name>K1X8R2_MARBU</name>
<dbReference type="HOGENOM" id="CLU_1886195_0_0_1"/>
<dbReference type="OrthoDB" id="191371at2759"/>
<dbReference type="Pfam" id="PF17048">
    <property type="entry name" value="Ceramidse_alk_C"/>
    <property type="match status" value="1"/>
</dbReference>
<evidence type="ECO:0000259" key="2">
    <source>
        <dbReference type="Pfam" id="PF17048"/>
    </source>
</evidence>
<dbReference type="InterPro" id="IPR031331">
    <property type="entry name" value="NEUT/ALK_ceramidase_C"/>
</dbReference>
<feature type="compositionally biased region" description="Basic residues" evidence="1">
    <location>
        <begin position="34"/>
        <end position="48"/>
    </location>
</feature>
<organism evidence="3 4">
    <name type="scientific">Marssonina brunnea f. sp. multigermtubi (strain MB_m1)</name>
    <name type="common">Marssonina leaf spot fungus</name>
    <dbReference type="NCBI Taxonomy" id="1072389"/>
    <lineage>
        <taxon>Eukaryota</taxon>
        <taxon>Fungi</taxon>
        <taxon>Dikarya</taxon>
        <taxon>Ascomycota</taxon>
        <taxon>Pezizomycotina</taxon>
        <taxon>Leotiomycetes</taxon>
        <taxon>Helotiales</taxon>
        <taxon>Drepanopezizaceae</taxon>
        <taxon>Drepanopeziza</taxon>
    </lineage>
</organism>
<dbReference type="InParanoid" id="K1X8R2"/>
<dbReference type="eggNOG" id="ENOG502SY8E">
    <property type="taxonomic scope" value="Eukaryota"/>
</dbReference>
<sequence length="135" mass="14964">MPSAPGQQVGRTPALDQGLFMTCLSGKIASVHIPRRRGHQRHLRRRRPTQQPPPRGDLCRGPAAGGRRLDDGDWLFAYTWYRDNGLIGTSHMVLSWETESYAANGTYRFKYNGDSKVLGAAITAFPGTSESFTLT</sequence>